<dbReference type="Proteomes" id="UP000224207">
    <property type="component" value="Segment"/>
</dbReference>
<accession>A0A1J0MIG3</accession>
<name>A0A1J0MIG3_9CAUD</name>
<sequence length="60" mass="6999">MMFAKMIIQNINNFLAKPFIDFLDHRLLFLIALAKPVTTSTIIKTNKKYSNFKSPAYMNM</sequence>
<evidence type="ECO:0000313" key="1">
    <source>
        <dbReference type="EMBL" id="APD20960.1"/>
    </source>
</evidence>
<protein>
    <submittedName>
        <fullName evidence="1">Uncharacterized protein</fullName>
    </submittedName>
</protein>
<proteinExistence type="predicted"/>
<dbReference type="EMBL" id="KY000085">
    <property type="protein sequence ID" value="APD20960.1"/>
    <property type="molecule type" value="Genomic_DNA"/>
</dbReference>
<organism evidence="1 2">
    <name type="scientific">Staphylococcus phage SCH111</name>
    <dbReference type="NCBI Taxonomy" id="1913582"/>
    <lineage>
        <taxon>Viruses</taxon>
        <taxon>Duplodnaviria</taxon>
        <taxon>Heunggongvirae</taxon>
        <taxon>Uroviricota</taxon>
        <taxon>Caudoviricetes</taxon>
        <taxon>Rountreeviridae</taxon>
        <taxon>Rakietenvirinae</taxon>
        <taxon>Rosenblumvirus</taxon>
        <taxon>Rosenblumvirus SCH1</taxon>
    </lineage>
</organism>
<evidence type="ECO:0000313" key="2">
    <source>
        <dbReference type="Proteomes" id="UP000224207"/>
    </source>
</evidence>
<reference evidence="1" key="1">
    <citation type="submission" date="2016-10" db="EMBL/GenBank/DDBJ databases">
        <title>Antibacterial composition for prophylaxis and treatment of hospital infections (variants), strains of bacteriophages, used for obtaining thereof.</title>
        <authorList>
            <person name="Aleshkin A.V."/>
            <person name="Volozhantsev N.V."/>
            <person name="Verevkin V.V."/>
            <person name="Krasilnikova V.M."/>
            <person name="Myakinina V.P."/>
            <person name="Popova A.V."/>
            <person name="Svetoch E.A."/>
        </authorList>
    </citation>
    <scope>NUCLEOTIDE SEQUENCE [LARGE SCALE GENOMIC DNA]</scope>
    <source>
        <strain evidence="1">SCH111</strain>
    </source>
</reference>